<keyword evidence="2" id="KW-0472">Membrane</keyword>
<gene>
    <name evidence="4" type="ORF">DFR64_2299</name>
</gene>
<dbReference type="PANTHER" id="PTHR34475">
    <property type="match status" value="1"/>
</dbReference>
<sequence length="582" mass="62583">MKPTVGQQLQHARNQAGISLDDAAHELHIRAHYLQNLEDDHPELLNSAAQARGFLRLYAEFLGLSYADLLALWEASAAEPPAELAAQAGSLAESEPKSPLGWLKKLLPERPAEPESSVRPPAIEPDQLEDEPVMTDDAEDVRSEADLPAPISESISVEEGSTPAPELPADIELDGNQPSDQAPQSQISSDEISSSETSEKEIPAAETLEDKLPAGIKGVLLQAVRWLAAFGHKISSLLPFLKGRQNAADSGEEGAGQITSLKNQPPQTSQDIFNQIGTMLQTRRKAMELSLADIENFTNLKRAFLIALEEGHYDVLPSTVQGRGMLNNYAQFLGMEETALMDLFSQALQLQREERLRPQRKAEKPAVSVNVNLPERWRKIINPDLIIGSILIIGLFVFIIWGATQVFSHSGGGPTEAPSISEMLQNTPSESPAPNLAQTEQAESTAAAEEVTPLPGVAVVEATPTIVATVNTAPLQVVIIAHDRAFLRVTVDGAETFSGRVVPDNVYTYSGNVSVNLLTGNASALEVYFNQDYVGNLGDVGEVVNIDFTLDGLITPTPAATQTPTLELPTSEAAATETAPAE</sequence>
<protein>
    <submittedName>
        <fullName evidence="4">Cytoskeletal protein RodZ</fullName>
    </submittedName>
</protein>
<feature type="compositionally biased region" description="Acidic residues" evidence="1">
    <location>
        <begin position="126"/>
        <end position="139"/>
    </location>
</feature>
<dbReference type="Gene3D" id="1.10.260.40">
    <property type="entry name" value="lambda repressor-like DNA-binding domains"/>
    <property type="match status" value="2"/>
</dbReference>
<dbReference type="PANTHER" id="PTHR34475:SF1">
    <property type="entry name" value="CYTOSKELETON PROTEIN RODZ"/>
    <property type="match status" value="1"/>
</dbReference>
<accession>A0A347ZVR8</accession>
<keyword evidence="2" id="KW-1133">Transmembrane helix</keyword>
<name>A0A347ZVR8_9CHLR</name>
<dbReference type="AlphaFoldDB" id="A0A347ZVR8"/>
<dbReference type="OrthoDB" id="9797543at2"/>
<feature type="transmembrane region" description="Helical" evidence="2">
    <location>
        <begin position="385"/>
        <end position="404"/>
    </location>
</feature>
<dbReference type="InterPro" id="IPR025194">
    <property type="entry name" value="RodZ-like_C"/>
</dbReference>
<evidence type="ECO:0000313" key="5">
    <source>
        <dbReference type="Proteomes" id="UP000256388"/>
    </source>
</evidence>
<feature type="compositionally biased region" description="Polar residues" evidence="1">
    <location>
        <begin position="422"/>
        <end position="432"/>
    </location>
</feature>
<dbReference type="GO" id="GO:0003677">
    <property type="term" value="F:DNA binding"/>
    <property type="evidence" value="ECO:0007669"/>
    <property type="project" value="InterPro"/>
</dbReference>
<keyword evidence="2" id="KW-0812">Transmembrane</keyword>
<dbReference type="SMART" id="SM00530">
    <property type="entry name" value="HTH_XRE"/>
    <property type="match status" value="2"/>
</dbReference>
<feature type="domain" description="HTH cro/C1-type" evidence="3">
    <location>
        <begin position="8"/>
        <end position="69"/>
    </location>
</feature>
<feature type="region of interest" description="Disordered" evidence="1">
    <location>
        <begin position="109"/>
        <end position="202"/>
    </location>
</feature>
<feature type="region of interest" description="Disordered" evidence="1">
    <location>
        <begin position="559"/>
        <end position="582"/>
    </location>
</feature>
<feature type="region of interest" description="Disordered" evidence="1">
    <location>
        <begin position="248"/>
        <end position="268"/>
    </location>
</feature>
<feature type="domain" description="HTH cro/C1-type" evidence="3">
    <location>
        <begin position="279"/>
        <end position="340"/>
    </location>
</feature>
<organism evidence="4 5">
    <name type="scientific">Pelolinea submarina</name>
    <dbReference type="NCBI Taxonomy" id="913107"/>
    <lineage>
        <taxon>Bacteria</taxon>
        <taxon>Bacillati</taxon>
        <taxon>Chloroflexota</taxon>
        <taxon>Anaerolineae</taxon>
        <taxon>Anaerolineales</taxon>
        <taxon>Anaerolineaceae</taxon>
        <taxon>Pelolinea</taxon>
    </lineage>
</organism>
<comment type="caution">
    <text evidence="4">The sequence shown here is derived from an EMBL/GenBank/DDBJ whole genome shotgun (WGS) entry which is preliminary data.</text>
</comment>
<dbReference type="InterPro" id="IPR001387">
    <property type="entry name" value="Cro/C1-type_HTH"/>
</dbReference>
<dbReference type="EMBL" id="QUMS01000003">
    <property type="protein sequence ID" value="REG07095.1"/>
    <property type="molecule type" value="Genomic_DNA"/>
</dbReference>
<dbReference type="Pfam" id="PF13464">
    <property type="entry name" value="RodZ_C"/>
    <property type="match status" value="1"/>
</dbReference>
<dbReference type="Pfam" id="PF13413">
    <property type="entry name" value="HTH_25"/>
    <property type="match status" value="2"/>
</dbReference>
<evidence type="ECO:0000259" key="3">
    <source>
        <dbReference type="SMART" id="SM00530"/>
    </source>
</evidence>
<feature type="compositionally biased region" description="Low complexity" evidence="1">
    <location>
        <begin position="437"/>
        <end position="448"/>
    </location>
</feature>
<feature type="region of interest" description="Disordered" evidence="1">
    <location>
        <begin position="411"/>
        <end position="448"/>
    </location>
</feature>
<dbReference type="InterPro" id="IPR050400">
    <property type="entry name" value="Bact_Cytoskel_RodZ"/>
</dbReference>
<evidence type="ECO:0000256" key="1">
    <source>
        <dbReference type="SAM" id="MobiDB-lite"/>
    </source>
</evidence>
<evidence type="ECO:0000313" key="4">
    <source>
        <dbReference type="EMBL" id="REG07095.1"/>
    </source>
</evidence>
<keyword evidence="5" id="KW-1185">Reference proteome</keyword>
<dbReference type="RefSeq" id="WP_116225572.1">
    <property type="nucleotide sequence ID" value="NZ_AP018437.1"/>
</dbReference>
<proteinExistence type="predicted"/>
<dbReference type="InterPro" id="IPR010982">
    <property type="entry name" value="Lambda_DNA-bd_dom_sf"/>
</dbReference>
<reference evidence="4 5" key="1">
    <citation type="submission" date="2018-08" db="EMBL/GenBank/DDBJ databases">
        <title>Genomic Encyclopedia of Type Strains, Phase IV (KMG-IV): sequencing the most valuable type-strain genomes for metagenomic binning, comparative biology and taxonomic classification.</title>
        <authorList>
            <person name="Goeker M."/>
        </authorList>
    </citation>
    <scope>NUCLEOTIDE SEQUENCE [LARGE SCALE GENOMIC DNA]</scope>
    <source>
        <strain evidence="4 5">DSM 23923</strain>
    </source>
</reference>
<feature type="compositionally biased region" description="Polar residues" evidence="1">
    <location>
        <begin position="257"/>
        <end position="268"/>
    </location>
</feature>
<evidence type="ECO:0000256" key="2">
    <source>
        <dbReference type="SAM" id="Phobius"/>
    </source>
</evidence>
<feature type="compositionally biased region" description="Low complexity" evidence="1">
    <location>
        <begin position="185"/>
        <end position="196"/>
    </location>
</feature>
<dbReference type="Proteomes" id="UP000256388">
    <property type="component" value="Unassembled WGS sequence"/>
</dbReference>